<name>A0A067E474_CITSI</name>
<evidence type="ECO:0000313" key="1">
    <source>
        <dbReference type="EMBL" id="KDO50024.1"/>
    </source>
</evidence>
<gene>
    <name evidence="1" type="ORF">CISIN_1g039557mg</name>
</gene>
<accession>A0A067E474</accession>
<dbReference type="EMBL" id="KK785093">
    <property type="protein sequence ID" value="KDO50024.1"/>
    <property type="molecule type" value="Genomic_DNA"/>
</dbReference>
<protein>
    <submittedName>
        <fullName evidence="1">Uncharacterized protein</fullName>
    </submittedName>
</protein>
<dbReference type="AlphaFoldDB" id="A0A067E474"/>
<evidence type="ECO:0000313" key="2">
    <source>
        <dbReference type="Proteomes" id="UP000027120"/>
    </source>
</evidence>
<proteinExistence type="predicted"/>
<reference evidence="1 2" key="1">
    <citation type="submission" date="2014-04" db="EMBL/GenBank/DDBJ databases">
        <authorList>
            <consortium name="International Citrus Genome Consortium"/>
            <person name="Gmitter F."/>
            <person name="Chen C."/>
            <person name="Farmerie W."/>
            <person name="Harkins T."/>
            <person name="Desany B."/>
            <person name="Mohiuddin M."/>
            <person name="Kodira C."/>
            <person name="Borodovsky M."/>
            <person name="Lomsadze A."/>
            <person name="Burns P."/>
            <person name="Jenkins J."/>
            <person name="Prochnik S."/>
            <person name="Shu S."/>
            <person name="Chapman J."/>
            <person name="Pitluck S."/>
            <person name="Schmutz J."/>
            <person name="Rokhsar D."/>
        </authorList>
    </citation>
    <scope>NUCLEOTIDE SEQUENCE</scope>
</reference>
<dbReference type="Proteomes" id="UP000027120">
    <property type="component" value="Unassembled WGS sequence"/>
</dbReference>
<keyword evidence="2" id="KW-1185">Reference proteome</keyword>
<sequence length="150" mass="16934">MWVRRNGNAPPTALTTSLTSIQPTFQLLQWQTVLRPIHGPPGTPSLLLQIDECSMMLCLWINCRIAVPFNDLNLPLPLQRNMLQHLMMIRFNCCWERFARCPNSKPNFSSIYWTSSDDLLRSSSSFLTTTSSLSKASKPSLMLSGSSSKL</sequence>
<organism evidence="1 2">
    <name type="scientific">Citrus sinensis</name>
    <name type="common">Sweet orange</name>
    <name type="synonym">Citrus aurantium var. sinensis</name>
    <dbReference type="NCBI Taxonomy" id="2711"/>
    <lineage>
        <taxon>Eukaryota</taxon>
        <taxon>Viridiplantae</taxon>
        <taxon>Streptophyta</taxon>
        <taxon>Embryophyta</taxon>
        <taxon>Tracheophyta</taxon>
        <taxon>Spermatophyta</taxon>
        <taxon>Magnoliopsida</taxon>
        <taxon>eudicotyledons</taxon>
        <taxon>Gunneridae</taxon>
        <taxon>Pentapetalae</taxon>
        <taxon>rosids</taxon>
        <taxon>malvids</taxon>
        <taxon>Sapindales</taxon>
        <taxon>Rutaceae</taxon>
        <taxon>Aurantioideae</taxon>
        <taxon>Citrus</taxon>
    </lineage>
</organism>